<proteinExistence type="predicted"/>
<dbReference type="InterPro" id="IPR012338">
    <property type="entry name" value="Beta-lactam/transpept-like"/>
</dbReference>
<evidence type="ECO:0000313" key="4">
    <source>
        <dbReference type="Proteomes" id="UP000638648"/>
    </source>
</evidence>
<protein>
    <submittedName>
        <fullName evidence="3">CubicO group peptidase (Beta-lactamase class C family)</fullName>
    </submittedName>
</protein>
<dbReference type="Pfam" id="PF00144">
    <property type="entry name" value="Beta-lactamase"/>
    <property type="match status" value="1"/>
</dbReference>
<feature type="transmembrane region" description="Helical" evidence="1">
    <location>
        <begin position="482"/>
        <end position="508"/>
    </location>
</feature>
<reference evidence="3" key="1">
    <citation type="submission" date="2020-10" db="EMBL/GenBank/DDBJ databases">
        <title>Sequencing the genomes of 1000 actinobacteria strains.</title>
        <authorList>
            <person name="Klenk H.-P."/>
        </authorList>
    </citation>
    <scope>NUCLEOTIDE SEQUENCE</scope>
    <source>
        <strain evidence="3">DSM 45354</strain>
    </source>
</reference>
<dbReference type="RefSeq" id="WP_192750868.1">
    <property type="nucleotide sequence ID" value="NZ_BAABJL010000109.1"/>
</dbReference>
<dbReference type="Proteomes" id="UP000638648">
    <property type="component" value="Unassembled WGS sequence"/>
</dbReference>
<organism evidence="3 4">
    <name type="scientific">Actinopolymorpha pittospori</name>
    <dbReference type="NCBI Taxonomy" id="648752"/>
    <lineage>
        <taxon>Bacteria</taxon>
        <taxon>Bacillati</taxon>
        <taxon>Actinomycetota</taxon>
        <taxon>Actinomycetes</taxon>
        <taxon>Propionibacteriales</taxon>
        <taxon>Actinopolymorphaceae</taxon>
        <taxon>Actinopolymorpha</taxon>
    </lineage>
</organism>
<feature type="transmembrane region" description="Helical" evidence="1">
    <location>
        <begin position="394"/>
        <end position="416"/>
    </location>
</feature>
<dbReference type="EMBL" id="JADBEM010000001">
    <property type="protein sequence ID" value="MBE1606807.1"/>
    <property type="molecule type" value="Genomic_DNA"/>
</dbReference>
<keyword evidence="1" id="KW-0812">Transmembrane</keyword>
<dbReference type="AlphaFoldDB" id="A0A927N0Q1"/>
<keyword evidence="1" id="KW-0472">Membrane</keyword>
<evidence type="ECO:0000256" key="1">
    <source>
        <dbReference type="SAM" id="Phobius"/>
    </source>
</evidence>
<keyword evidence="4" id="KW-1185">Reference proteome</keyword>
<evidence type="ECO:0000313" key="3">
    <source>
        <dbReference type="EMBL" id="MBE1606807.1"/>
    </source>
</evidence>
<name>A0A927N0Q1_9ACTN</name>
<comment type="caution">
    <text evidence="3">The sequence shown here is derived from an EMBL/GenBank/DDBJ whole genome shotgun (WGS) entry which is preliminary data.</text>
</comment>
<dbReference type="InterPro" id="IPR050491">
    <property type="entry name" value="AmpC-like"/>
</dbReference>
<dbReference type="InterPro" id="IPR001466">
    <property type="entry name" value="Beta-lactam-related"/>
</dbReference>
<dbReference type="PANTHER" id="PTHR46825">
    <property type="entry name" value="D-ALANYL-D-ALANINE-CARBOXYPEPTIDASE/ENDOPEPTIDASE AMPH"/>
    <property type="match status" value="1"/>
</dbReference>
<dbReference type="Gene3D" id="3.40.710.10">
    <property type="entry name" value="DD-peptidase/beta-lactamase superfamily"/>
    <property type="match status" value="1"/>
</dbReference>
<accession>A0A927N0Q1</accession>
<keyword evidence="1" id="KW-1133">Transmembrane helix</keyword>
<evidence type="ECO:0000259" key="2">
    <source>
        <dbReference type="Pfam" id="PF00144"/>
    </source>
</evidence>
<sequence>MPARKDSLRYEHHTPVGLVRDDLLFRTGVLAALAAGPAHAEAPTDTARVDQRAATFAREQLAAAHAPAAAFAVVRDGRVTASGAVGDRVSTSTPFLLGSLSKSFTALAVMQLVDRGTIDLDAPVTRYLPWFRTADPDAVLTIRQLLDQTSGLPTSAGTVDLNTPDVTLEQRVRALADVHLVSTPGKTFHYCNKDFATLGLVVQQVSGQPYADYVRDHIFGPLRMTHSYTDLAAARGDGLPDGSSVWFGVDVAGRTPAFPGALPDGYLISTAEDMTHYMQAQLDGTFQGTRIVSAAGLKLMHSASTTVTADDAIPDSDGYGFGWGVGTLHGQPVVSHEGDTATFSANLGLLPDQRAGLVVLTAYNGVLFDTAGAYEGALSILTGATTPQTSHVFLTTYGLVDLVAALILLAMVVSVIRLVRRARLLPGRVAKRGVTRAVIVPTVVSLLAAAAVYALVFFGLGATMGAGGAMPISTAFGYAPDITVVVLAIIAFLTARGLSVLILGLTALPRARNMRHA</sequence>
<dbReference type="PANTHER" id="PTHR46825:SF9">
    <property type="entry name" value="BETA-LACTAMASE-RELATED DOMAIN-CONTAINING PROTEIN"/>
    <property type="match status" value="1"/>
</dbReference>
<dbReference type="SUPFAM" id="SSF56601">
    <property type="entry name" value="beta-lactamase/transpeptidase-like"/>
    <property type="match status" value="1"/>
</dbReference>
<feature type="domain" description="Beta-lactamase-related" evidence="2">
    <location>
        <begin position="56"/>
        <end position="367"/>
    </location>
</feature>
<feature type="transmembrane region" description="Helical" evidence="1">
    <location>
        <begin position="437"/>
        <end position="462"/>
    </location>
</feature>
<gene>
    <name evidence="3" type="ORF">HEB94_003655</name>
</gene>